<dbReference type="Proteomes" id="UP000008466">
    <property type="component" value="Chromosome"/>
</dbReference>
<accession>F0RRP0</accession>
<name>F0RRP0_SPHGB</name>
<dbReference type="eggNOG" id="ENOG50339CG">
    <property type="taxonomic scope" value="Bacteria"/>
</dbReference>
<dbReference type="HOGENOM" id="CLU_1440207_0_0_12"/>
<dbReference type="STRING" id="158189.SpiBuddy_2486"/>
<dbReference type="AlphaFoldDB" id="F0RRP0"/>
<proteinExistence type="predicted"/>
<sequence length="188" mass="21767">MGVIPTFISERTPAANRVNLQEELRRANLDYLNRLQWLINTDTIYTGDKLVVQQDGFNNFTGLSIKSAQWHALSILQLLGMRLPIDIHGTHFSELERSTLIKAYLIEYEFLATKRRQQQSRGQLEARERGVYTGRKPIKVPLPLLDEVRQKLNAGRITLNEALTITKLSKATLYRRFKELEESQKMKV</sequence>
<evidence type="ECO:0008006" key="3">
    <source>
        <dbReference type="Google" id="ProtNLM"/>
    </source>
</evidence>
<gene>
    <name evidence="1" type="ordered locus">SpiBuddy_2486</name>
</gene>
<dbReference type="KEGG" id="sbu:SpiBuddy_2486"/>
<dbReference type="EMBL" id="CP002541">
    <property type="protein sequence ID" value="ADY14299.1"/>
    <property type="molecule type" value="Genomic_DNA"/>
</dbReference>
<dbReference type="OrthoDB" id="2048196at2"/>
<keyword evidence="2" id="KW-1185">Reference proteome</keyword>
<evidence type="ECO:0000313" key="1">
    <source>
        <dbReference type="EMBL" id="ADY14299.1"/>
    </source>
</evidence>
<protein>
    <recommendedName>
        <fullName evidence="3">Resolvase domain</fullName>
    </recommendedName>
</protein>
<evidence type="ECO:0000313" key="2">
    <source>
        <dbReference type="Proteomes" id="UP000008466"/>
    </source>
</evidence>
<organism evidence="1 2">
    <name type="scientific">Sphaerochaeta globosa (strain ATCC BAA-1886 / DSM 22777 / Buddy)</name>
    <name type="common">Spirochaeta sp. (strain Buddy)</name>
    <dbReference type="NCBI Taxonomy" id="158189"/>
    <lineage>
        <taxon>Bacteria</taxon>
        <taxon>Pseudomonadati</taxon>
        <taxon>Spirochaetota</taxon>
        <taxon>Spirochaetia</taxon>
        <taxon>Spirochaetales</taxon>
        <taxon>Sphaerochaetaceae</taxon>
        <taxon>Sphaerochaeta</taxon>
    </lineage>
</organism>
<reference evidence="2" key="1">
    <citation type="submission" date="2011-02" db="EMBL/GenBank/DDBJ databases">
        <title>Complete sequence of Spirochaeta sp. Buddy.</title>
        <authorList>
            <person name="Lucas S."/>
            <person name="Copeland A."/>
            <person name="Lapidus A."/>
            <person name="Cheng J.-F."/>
            <person name="Goodwin L."/>
            <person name="Pitluck S."/>
            <person name="Zeytun A."/>
            <person name="Detter J.C."/>
            <person name="Han C."/>
            <person name="Tapia R."/>
            <person name="Land M."/>
            <person name="Hauser L."/>
            <person name="Kyrpides N."/>
            <person name="Ivanova N."/>
            <person name="Mikhailova N."/>
            <person name="Pagani I."/>
            <person name="Ritalahti K.M."/>
            <person name="Loeffler F.E."/>
            <person name="Woyke T."/>
        </authorList>
    </citation>
    <scope>NUCLEOTIDE SEQUENCE [LARGE SCALE GENOMIC DNA]</scope>
    <source>
        <strain evidence="2">ATCC BAA-1886 / DSM 22777 / Buddy</strain>
    </source>
</reference>
<dbReference type="RefSeq" id="WP_013608144.1">
    <property type="nucleotide sequence ID" value="NC_015152.1"/>
</dbReference>